<gene>
    <name evidence="2" type="ORF">H6G72_13740</name>
</gene>
<reference evidence="2 3" key="1">
    <citation type="journal article" date="2020" name="ISME J.">
        <title>Comparative genomics reveals insights into cyanobacterial evolution and habitat adaptation.</title>
        <authorList>
            <person name="Chen M.Y."/>
            <person name="Teng W.K."/>
            <person name="Zhao L."/>
            <person name="Hu C.X."/>
            <person name="Zhou Y.K."/>
            <person name="Han B.P."/>
            <person name="Song L.R."/>
            <person name="Shu W.S."/>
        </authorList>
    </citation>
    <scope>NUCLEOTIDE SEQUENCE [LARGE SCALE GENOMIC DNA]</scope>
    <source>
        <strain evidence="2 3">FACHB-1370</strain>
    </source>
</reference>
<comment type="caution">
    <text evidence="2">The sequence shown here is derived from an EMBL/GenBank/DDBJ whole genome shotgun (WGS) entry which is preliminary data.</text>
</comment>
<protein>
    <submittedName>
        <fullName evidence="2">Uncharacterized protein</fullName>
    </submittedName>
</protein>
<feature type="region of interest" description="Disordered" evidence="1">
    <location>
        <begin position="1"/>
        <end position="22"/>
    </location>
</feature>
<name>A0ABR8EEG2_9CYAN</name>
<evidence type="ECO:0000313" key="2">
    <source>
        <dbReference type="EMBL" id="MBD2544880.1"/>
    </source>
</evidence>
<organism evidence="2 3">
    <name type="scientific">Planktothricoides raciborskii FACHB-1370</name>
    <dbReference type="NCBI Taxonomy" id="2949576"/>
    <lineage>
        <taxon>Bacteria</taxon>
        <taxon>Bacillati</taxon>
        <taxon>Cyanobacteriota</taxon>
        <taxon>Cyanophyceae</taxon>
        <taxon>Oscillatoriophycideae</taxon>
        <taxon>Oscillatoriales</taxon>
        <taxon>Oscillatoriaceae</taxon>
        <taxon>Planktothricoides</taxon>
    </lineage>
</organism>
<accession>A0ABR8EEG2</accession>
<proteinExistence type="predicted"/>
<evidence type="ECO:0000313" key="3">
    <source>
        <dbReference type="Proteomes" id="UP000641954"/>
    </source>
</evidence>
<dbReference type="RefSeq" id="WP_156332063.1">
    <property type="nucleotide sequence ID" value="NZ_JACJSK010000017.1"/>
</dbReference>
<sequence length="49" mass="5575">MAIRPCKKPGFLPPPATPKPGEVRNRISLDKLCHNIKVNAETRFLFCRL</sequence>
<keyword evidence="3" id="KW-1185">Reference proteome</keyword>
<dbReference type="EMBL" id="JACJSK010000017">
    <property type="protein sequence ID" value="MBD2544880.1"/>
    <property type="molecule type" value="Genomic_DNA"/>
</dbReference>
<dbReference type="Proteomes" id="UP000641954">
    <property type="component" value="Unassembled WGS sequence"/>
</dbReference>
<evidence type="ECO:0000256" key="1">
    <source>
        <dbReference type="SAM" id="MobiDB-lite"/>
    </source>
</evidence>